<organism evidence="1 2">
    <name type="scientific">Caerostris darwini</name>
    <dbReference type="NCBI Taxonomy" id="1538125"/>
    <lineage>
        <taxon>Eukaryota</taxon>
        <taxon>Metazoa</taxon>
        <taxon>Ecdysozoa</taxon>
        <taxon>Arthropoda</taxon>
        <taxon>Chelicerata</taxon>
        <taxon>Arachnida</taxon>
        <taxon>Araneae</taxon>
        <taxon>Araneomorphae</taxon>
        <taxon>Entelegynae</taxon>
        <taxon>Araneoidea</taxon>
        <taxon>Araneidae</taxon>
        <taxon>Caerostris</taxon>
    </lineage>
</organism>
<dbReference type="EMBL" id="BPLQ01013789">
    <property type="protein sequence ID" value="GIY74807.1"/>
    <property type="molecule type" value="Genomic_DNA"/>
</dbReference>
<sequence>MESGESNISVTVFHSNDFHFAVRRHIFYSKRVSRAQISECDFPLSKDIGVEELLCGKQGIVESLCQKRDGLVREIEMHSFCDTNCRCLFFWYEVTFSNFKIACHFCYRGSS</sequence>
<name>A0AAV4VWR5_9ARAC</name>
<accession>A0AAV4VWR5</accession>
<dbReference type="Proteomes" id="UP001054837">
    <property type="component" value="Unassembled WGS sequence"/>
</dbReference>
<evidence type="ECO:0000313" key="2">
    <source>
        <dbReference type="Proteomes" id="UP001054837"/>
    </source>
</evidence>
<gene>
    <name evidence="1" type="ORF">CDAR_609441</name>
</gene>
<reference evidence="1 2" key="1">
    <citation type="submission" date="2021-06" db="EMBL/GenBank/DDBJ databases">
        <title>Caerostris darwini draft genome.</title>
        <authorList>
            <person name="Kono N."/>
            <person name="Arakawa K."/>
        </authorList>
    </citation>
    <scope>NUCLEOTIDE SEQUENCE [LARGE SCALE GENOMIC DNA]</scope>
</reference>
<evidence type="ECO:0000313" key="1">
    <source>
        <dbReference type="EMBL" id="GIY74807.1"/>
    </source>
</evidence>
<protein>
    <submittedName>
        <fullName evidence="1">Uncharacterized protein</fullName>
    </submittedName>
</protein>
<proteinExistence type="predicted"/>
<dbReference type="AlphaFoldDB" id="A0AAV4VWR5"/>
<comment type="caution">
    <text evidence="1">The sequence shown here is derived from an EMBL/GenBank/DDBJ whole genome shotgun (WGS) entry which is preliminary data.</text>
</comment>
<keyword evidence="2" id="KW-1185">Reference proteome</keyword>